<evidence type="ECO:0000259" key="9">
    <source>
        <dbReference type="PROSITE" id="PS50109"/>
    </source>
</evidence>
<keyword evidence="4" id="KW-0805">Transcription regulation</keyword>
<proteinExistence type="predicted"/>
<dbReference type="PANTHER" id="PTHR43547">
    <property type="entry name" value="TWO-COMPONENT HISTIDINE KINASE"/>
    <property type="match status" value="1"/>
</dbReference>
<dbReference type="InterPro" id="IPR036890">
    <property type="entry name" value="HATPase_C_sf"/>
</dbReference>
<reference evidence="11 12" key="1">
    <citation type="submission" date="2020-08" db="EMBL/GenBank/DDBJ databases">
        <title>A Genomic Blueprint of the Chicken Gut Microbiome.</title>
        <authorList>
            <person name="Gilroy R."/>
            <person name="Ravi A."/>
            <person name="Getino M."/>
            <person name="Pursley I."/>
            <person name="Horton D.L."/>
            <person name="Alikhan N.-F."/>
            <person name="Baker D."/>
            <person name="Gharbi K."/>
            <person name="Hall N."/>
            <person name="Watson M."/>
            <person name="Adriaenssens E.M."/>
            <person name="Foster-Nyarko E."/>
            <person name="Jarju S."/>
            <person name="Secka A."/>
            <person name="Antonio M."/>
            <person name="Oren A."/>
            <person name="Chaudhuri R."/>
            <person name="La Ragione R.M."/>
            <person name="Hildebrand F."/>
            <person name="Pallen M.J."/>
        </authorList>
    </citation>
    <scope>NUCLEOTIDE SEQUENCE [LARGE SCALE GENOMIC DNA]</scope>
    <source>
        <strain evidence="11 12">Sa1CVN1</strain>
    </source>
</reference>
<dbReference type="InterPro" id="IPR015943">
    <property type="entry name" value="WD40/YVTN_repeat-like_dom_sf"/>
</dbReference>
<dbReference type="InterPro" id="IPR013783">
    <property type="entry name" value="Ig-like_fold"/>
</dbReference>
<dbReference type="InterPro" id="IPR018060">
    <property type="entry name" value="HTH_AraC"/>
</dbReference>
<dbReference type="InterPro" id="IPR036097">
    <property type="entry name" value="HisK_dim/P_sf"/>
</dbReference>
<dbReference type="InterPro" id="IPR001789">
    <property type="entry name" value="Sig_transdc_resp-reg_receiver"/>
</dbReference>
<dbReference type="EMBL" id="JACSPP010000069">
    <property type="protein sequence ID" value="MBD8041788.1"/>
    <property type="molecule type" value="Genomic_DNA"/>
</dbReference>
<comment type="caution">
    <text evidence="11">The sequence shown here is derived from an EMBL/GenBank/DDBJ whole genome shotgun (WGS) entry which is preliminary data.</text>
</comment>
<evidence type="ECO:0000256" key="4">
    <source>
        <dbReference type="ARBA" id="ARBA00023015"/>
    </source>
</evidence>
<dbReference type="Gene3D" id="1.10.287.130">
    <property type="match status" value="1"/>
</dbReference>
<dbReference type="InterPro" id="IPR011110">
    <property type="entry name" value="Reg_prop"/>
</dbReference>
<dbReference type="SUPFAM" id="SSF52172">
    <property type="entry name" value="CheY-like"/>
    <property type="match status" value="1"/>
</dbReference>
<dbReference type="SUPFAM" id="SSF46689">
    <property type="entry name" value="Homeodomain-like"/>
    <property type="match status" value="1"/>
</dbReference>
<dbReference type="InterPro" id="IPR004358">
    <property type="entry name" value="Sig_transdc_His_kin-like_C"/>
</dbReference>
<evidence type="ECO:0000256" key="7">
    <source>
        <dbReference type="SAM" id="Coils"/>
    </source>
</evidence>
<dbReference type="Pfam" id="PF00072">
    <property type="entry name" value="Response_reg"/>
    <property type="match status" value="1"/>
</dbReference>
<evidence type="ECO:0000259" key="8">
    <source>
        <dbReference type="PROSITE" id="PS01124"/>
    </source>
</evidence>
<evidence type="ECO:0000256" key="1">
    <source>
        <dbReference type="ARBA" id="ARBA00000085"/>
    </source>
</evidence>
<dbReference type="Pfam" id="PF07494">
    <property type="entry name" value="Reg_prop"/>
    <property type="match status" value="3"/>
</dbReference>
<dbReference type="InterPro" id="IPR011006">
    <property type="entry name" value="CheY-like_superfamily"/>
</dbReference>
<dbReference type="PROSITE" id="PS50109">
    <property type="entry name" value="HIS_KIN"/>
    <property type="match status" value="1"/>
</dbReference>
<gene>
    <name evidence="11" type="ORF">H9625_15350</name>
</gene>
<evidence type="ECO:0000256" key="3">
    <source>
        <dbReference type="ARBA" id="ARBA00022553"/>
    </source>
</evidence>
<dbReference type="Gene3D" id="2.60.40.10">
    <property type="entry name" value="Immunoglobulins"/>
    <property type="match status" value="1"/>
</dbReference>
<organism evidence="11 12">
    <name type="scientific">Phocaeicola intestinalis</name>
    <dbReference type="NCBI Taxonomy" id="2762212"/>
    <lineage>
        <taxon>Bacteria</taxon>
        <taxon>Pseudomonadati</taxon>
        <taxon>Bacteroidota</taxon>
        <taxon>Bacteroidia</taxon>
        <taxon>Bacteroidales</taxon>
        <taxon>Bacteroidaceae</taxon>
        <taxon>Phocaeicola</taxon>
    </lineage>
</organism>
<evidence type="ECO:0000256" key="6">
    <source>
        <dbReference type="PROSITE-ProRule" id="PRU00169"/>
    </source>
</evidence>
<dbReference type="SMART" id="SM00448">
    <property type="entry name" value="REC"/>
    <property type="match status" value="1"/>
</dbReference>
<accession>A0ABR8YC56</accession>
<sequence>MKIRYCSLLVWICVLLHILPAFPQNRGGNYLFTHLTMDDGLPKNYVEDLMKDSRGFLWVSTGGDGVTRYDGYDFITFNAFSGETRLKNNFIVKFCEDHFGRIWMAGEQGLDILDVNSLRLIGGQELGGKFASAAFHSASFVYCSSSGNVWVGADDALYKIAFSSDGKVEYITRICDLYLYNRSLAFCEADGYIWFDYLGTLSLIKESVSTPQKPVPVFSSDAFIPANTVMQCIFPWQNDLWIGTNKGLFRYNVRTEISRAYYYNERDPFSLSQSYVTDINLTPDGVLVVGTLKGLNLYNAVSDNFTRILQSEQADGASGLNCNFINCLLADENLLWIGTEVGGLNKMFISRLQIQNDLHSQEDAGSLSGNLVNAILEDENGSLWIGTVEAGLNLRRAGKQYFEHYTTGLPSRLSHNSVSALASDGKDRIYVGTWGGGFGWVSGNNLSDKTFHPVLSSEIPELFQAFVSVLLYDSLNDLLWIGTNRDILAYHPATGKVFDPFHGKRRGSVYGSLGGCITSDGILWIGVSSGLYQIDLHTYGKDSLEYALYDHKLDNPSERMAERITSVCPAKDGGVWIGTNGNGFYRAKGKVGNCRFKAFTAKDGLINDNVIGVWEGKDGYVWLTTNNGLSRFNSKDNTFQNYTKHDGLLSNQFYWNAIGGSKNGEVYVGSTNGFSEIRFIPRVESDKGFPLTFTGLFSFDRDVAFADNRVNIHERDKQLTVHFASLDYNPSALACYAYRLEGFDDKWIEVPANQHTVSYTSLRPGKYVFELRYASDGKNYVSPTQTLMIEVTPYFYKTFWFQLLVGLVLLMLVYGRFRSLKHQQKLLHTLVEERTRKLEEQKKLLSDQTEELSHQNKLLKESNEKITSQKNKILEMSRKVEELTVDKLAFFTNITHEFRTPLTLIIGPIERALKLSYNPQVIEQLHLVERNSKYLLSLINQLLDFRKVEEGRVKIVSNYGNIRSFVEEFMPSFTVYAQARGIDLRCYVRLYNPFMMFAEDILHKILTNLISNALKFTPKGGQVSVYIASLMSENGEKLFISVSDTGKGIPQEDIDRIFNRFYQADNQYQVSVSGQSGTGIGLYLCRKLVLLLSGEIGAKNRPSGGSTFRVLLPVVRGEQPRPAVAETEEIHPELMRNSRLTMLVVEDNKDMRDYTRSILREYYNVVEAADGEEALRMLKTYSVDFIISDLMMPVMDGVELLHRVRSDFSISHIPFLMLTAKTSDEARLDSYKMGVDAYLLKPFDENMLLARIASILENRRRFQQRFSIDMNADSLELAEENSGDKKFLERAIRVVKENYKNPDFEVGDFINEMGISKSLLNKKMQCLTGQSAGQFIRNYRLNLARELLLKNKVNRTMNISEIAYAVGFNDPKYFTRCFTKHFNVTPSSLMEG</sequence>
<feature type="modified residue" description="4-aspartylphosphate" evidence="6">
    <location>
        <position position="1189"/>
    </location>
</feature>
<dbReference type="CDD" id="cd00156">
    <property type="entry name" value="REC"/>
    <property type="match status" value="1"/>
</dbReference>
<comment type="catalytic activity">
    <reaction evidence="1">
        <text>ATP + protein L-histidine = ADP + protein N-phospho-L-histidine.</text>
        <dbReference type="EC" id="2.7.13.3"/>
    </reaction>
</comment>
<dbReference type="InterPro" id="IPR003594">
    <property type="entry name" value="HATPase_dom"/>
</dbReference>
<dbReference type="Pfam" id="PF12833">
    <property type="entry name" value="HTH_18"/>
    <property type="match status" value="1"/>
</dbReference>
<dbReference type="Pfam" id="PF07495">
    <property type="entry name" value="Y_Y_Y"/>
    <property type="match status" value="1"/>
</dbReference>
<dbReference type="InterPro" id="IPR005467">
    <property type="entry name" value="His_kinase_dom"/>
</dbReference>
<dbReference type="EC" id="2.7.13.3" evidence="2"/>
<dbReference type="Gene3D" id="3.40.50.2300">
    <property type="match status" value="1"/>
</dbReference>
<dbReference type="Pfam" id="PF02518">
    <property type="entry name" value="HATPase_c"/>
    <property type="match status" value="1"/>
</dbReference>
<protein>
    <recommendedName>
        <fullName evidence="2">histidine kinase</fullName>
        <ecNumber evidence="2">2.7.13.3</ecNumber>
    </recommendedName>
</protein>
<evidence type="ECO:0000256" key="5">
    <source>
        <dbReference type="ARBA" id="ARBA00023163"/>
    </source>
</evidence>
<feature type="coiled-coil region" evidence="7">
    <location>
        <begin position="831"/>
        <end position="879"/>
    </location>
</feature>
<dbReference type="SUPFAM" id="SSF47384">
    <property type="entry name" value="Homodimeric domain of signal transducing histidine kinase"/>
    <property type="match status" value="1"/>
</dbReference>
<evidence type="ECO:0000256" key="2">
    <source>
        <dbReference type="ARBA" id="ARBA00012438"/>
    </source>
</evidence>
<dbReference type="Gene3D" id="2.130.10.10">
    <property type="entry name" value="YVTN repeat-like/Quinoprotein amine dehydrogenase"/>
    <property type="match status" value="2"/>
</dbReference>
<dbReference type="PRINTS" id="PR00344">
    <property type="entry name" value="BCTRLSENSOR"/>
</dbReference>
<dbReference type="SMART" id="SM00387">
    <property type="entry name" value="HATPase_c"/>
    <property type="match status" value="1"/>
</dbReference>
<dbReference type="PANTHER" id="PTHR43547:SF2">
    <property type="entry name" value="HYBRID SIGNAL TRANSDUCTION HISTIDINE KINASE C"/>
    <property type="match status" value="1"/>
</dbReference>
<evidence type="ECO:0000313" key="12">
    <source>
        <dbReference type="Proteomes" id="UP000620874"/>
    </source>
</evidence>
<dbReference type="PROSITE" id="PS50110">
    <property type="entry name" value="RESPONSE_REGULATORY"/>
    <property type="match status" value="1"/>
</dbReference>
<feature type="domain" description="HTH araC/xylS-type" evidence="8">
    <location>
        <begin position="1289"/>
        <end position="1392"/>
    </location>
</feature>
<dbReference type="Proteomes" id="UP000620874">
    <property type="component" value="Unassembled WGS sequence"/>
</dbReference>
<name>A0ABR8YC56_9BACT</name>
<dbReference type="InterPro" id="IPR009057">
    <property type="entry name" value="Homeodomain-like_sf"/>
</dbReference>
<dbReference type="RefSeq" id="WP_191765193.1">
    <property type="nucleotide sequence ID" value="NZ_JACSPP010000069.1"/>
</dbReference>
<evidence type="ECO:0000313" key="11">
    <source>
        <dbReference type="EMBL" id="MBD8041788.1"/>
    </source>
</evidence>
<dbReference type="SUPFAM" id="SSF63829">
    <property type="entry name" value="Calcium-dependent phosphotriesterase"/>
    <property type="match status" value="4"/>
</dbReference>
<keyword evidence="7" id="KW-0175">Coiled coil</keyword>
<feature type="domain" description="Response regulatory" evidence="10">
    <location>
        <begin position="1141"/>
        <end position="1256"/>
    </location>
</feature>
<keyword evidence="3 6" id="KW-0597">Phosphoprotein</keyword>
<dbReference type="Gene3D" id="3.30.565.10">
    <property type="entry name" value="Histidine kinase-like ATPase, C-terminal domain"/>
    <property type="match status" value="1"/>
</dbReference>
<dbReference type="Pfam" id="PF00512">
    <property type="entry name" value="HisKA"/>
    <property type="match status" value="1"/>
</dbReference>
<keyword evidence="12" id="KW-1185">Reference proteome</keyword>
<dbReference type="InterPro" id="IPR003661">
    <property type="entry name" value="HisK_dim/P_dom"/>
</dbReference>
<dbReference type="SUPFAM" id="SSF55874">
    <property type="entry name" value="ATPase domain of HSP90 chaperone/DNA topoisomerase II/histidine kinase"/>
    <property type="match status" value="1"/>
</dbReference>
<feature type="domain" description="Histidine kinase" evidence="9">
    <location>
        <begin position="893"/>
        <end position="1116"/>
    </location>
</feature>
<dbReference type="PROSITE" id="PS01124">
    <property type="entry name" value="HTH_ARAC_FAMILY_2"/>
    <property type="match status" value="1"/>
</dbReference>
<evidence type="ECO:0000259" key="10">
    <source>
        <dbReference type="PROSITE" id="PS50110"/>
    </source>
</evidence>
<dbReference type="Gene3D" id="1.10.10.60">
    <property type="entry name" value="Homeodomain-like"/>
    <property type="match status" value="1"/>
</dbReference>
<dbReference type="InterPro" id="IPR011123">
    <property type="entry name" value="Y_Y_Y"/>
</dbReference>
<dbReference type="CDD" id="cd00082">
    <property type="entry name" value="HisKA"/>
    <property type="match status" value="1"/>
</dbReference>
<dbReference type="SMART" id="SM00388">
    <property type="entry name" value="HisKA"/>
    <property type="match status" value="1"/>
</dbReference>
<dbReference type="SMART" id="SM00342">
    <property type="entry name" value="HTH_ARAC"/>
    <property type="match status" value="1"/>
</dbReference>
<keyword evidence="5" id="KW-0804">Transcription</keyword>